<accession>A0ABU6UIH5</accession>
<comment type="caution">
    <text evidence="2">The sequence shown here is derived from an EMBL/GenBank/DDBJ whole genome shotgun (WGS) entry which is preliminary data.</text>
</comment>
<protein>
    <submittedName>
        <fullName evidence="2">Uncharacterized protein</fullName>
    </submittedName>
</protein>
<proteinExistence type="predicted"/>
<evidence type="ECO:0000313" key="2">
    <source>
        <dbReference type="EMBL" id="MED6161115.1"/>
    </source>
</evidence>
<evidence type="ECO:0000313" key="3">
    <source>
        <dbReference type="Proteomes" id="UP001341840"/>
    </source>
</evidence>
<sequence>MALIQEMAPTGREPPKWVIAAVEKQNEITVNNMNFNSEGSFLEDDDSTTAAMEGHQNVDGNSNLGAKDLILTTEDDNSDTYVGCVNQDNNMNDEDGSSCVSGSRDANFDNHSLKRK</sequence>
<gene>
    <name evidence="2" type="ORF">PIB30_057692</name>
</gene>
<feature type="region of interest" description="Disordered" evidence="1">
    <location>
        <begin position="77"/>
        <end position="116"/>
    </location>
</feature>
<keyword evidence="3" id="KW-1185">Reference proteome</keyword>
<reference evidence="2 3" key="1">
    <citation type="journal article" date="2023" name="Plants (Basel)">
        <title>Bridging the Gap: Combining Genomics and Transcriptomics Approaches to Understand Stylosanthes scabra, an Orphan Legume from the Brazilian Caatinga.</title>
        <authorList>
            <person name="Ferreira-Neto J.R.C."/>
            <person name="da Silva M.D."/>
            <person name="Binneck E."/>
            <person name="de Melo N.F."/>
            <person name="da Silva R.H."/>
            <person name="de Melo A.L.T.M."/>
            <person name="Pandolfi V."/>
            <person name="Bustamante F.O."/>
            <person name="Brasileiro-Vidal A.C."/>
            <person name="Benko-Iseppon A.M."/>
        </authorList>
    </citation>
    <scope>NUCLEOTIDE SEQUENCE [LARGE SCALE GENOMIC DNA]</scope>
    <source>
        <tissue evidence="2">Leaves</tissue>
    </source>
</reference>
<evidence type="ECO:0000256" key="1">
    <source>
        <dbReference type="SAM" id="MobiDB-lite"/>
    </source>
</evidence>
<organism evidence="2 3">
    <name type="scientific">Stylosanthes scabra</name>
    <dbReference type="NCBI Taxonomy" id="79078"/>
    <lineage>
        <taxon>Eukaryota</taxon>
        <taxon>Viridiplantae</taxon>
        <taxon>Streptophyta</taxon>
        <taxon>Embryophyta</taxon>
        <taxon>Tracheophyta</taxon>
        <taxon>Spermatophyta</taxon>
        <taxon>Magnoliopsida</taxon>
        <taxon>eudicotyledons</taxon>
        <taxon>Gunneridae</taxon>
        <taxon>Pentapetalae</taxon>
        <taxon>rosids</taxon>
        <taxon>fabids</taxon>
        <taxon>Fabales</taxon>
        <taxon>Fabaceae</taxon>
        <taxon>Papilionoideae</taxon>
        <taxon>50 kb inversion clade</taxon>
        <taxon>dalbergioids sensu lato</taxon>
        <taxon>Dalbergieae</taxon>
        <taxon>Pterocarpus clade</taxon>
        <taxon>Stylosanthes</taxon>
    </lineage>
</organism>
<name>A0ABU6UIH5_9FABA</name>
<feature type="compositionally biased region" description="Basic and acidic residues" evidence="1">
    <location>
        <begin position="106"/>
        <end position="116"/>
    </location>
</feature>
<dbReference type="EMBL" id="JASCZI010121304">
    <property type="protein sequence ID" value="MED6161115.1"/>
    <property type="molecule type" value="Genomic_DNA"/>
</dbReference>
<dbReference type="Proteomes" id="UP001341840">
    <property type="component" value="Unassembled WGS sequence"/>
</dbReference>